<dbReference type="InParanoid" id="G4TML7"/>
<gene>
    <name evidence="4" type="ORF">PIIN_06486</name>
</gene>
<keyword evidence="1" id="KW-1133">Transmembrane helix</keyword>
<keyword evidence="2" id="KW-0732">Signal</keyword>
<dbReference type="PROSITE" id="PS51762">
    <property type="entry name" value="GH16_2"/>
    <property type="match status" value="1"/>
</dbReference>
<name>G4TML7_SERID</name>
<dbReference type="InterPro" id="IPR050546">
    <property type="entry name" value="Glycosyl_Hydrlase_16"/>
</dbReference>
<proteinExistence type="predicted"/>
<dbReference type="Gene3D" id="2.60.120.200">
    <property type="match status" value="1"/>
</dbReference>
<dbReference type="CDD" id="cd02181">
    <property type="entry name" value="GH16_fungal_Lam16A_glucanase"/>
    <property type="match status" value="1"/>
</dbReference>
<dbReference type="Pfam" id="PF26113">
    <property type="entry name" value="GH16_XgeA"/>
    <property type="match status" value="1"/>
</dbReference>
<feature type="chain" id="PRO_5003468900" evidence="2">
    <location>
        <begin position="23"/>
        <end position="379"/>
    </location>
</feature>
<evidence type="ECO:0000256" key="1">
    <source>
        <dbReference type="SAM" id="Phobius"/>
    </source>
</evidence>
<feature type="signal peptide" evidence="2">
    <location>
        <begin position="1"/>
        <end position="22"/>
    </location>
</feature>
<dbReference type="Proteomes" id="UP000007148">
    <property type="component" value="Unassembled WGS sequence"/>
</dbReference>
<dbReference type="eggNOG" id="ENOG502SIDQ">
    <property type="taxonomic scope" value="Eukaryota"/>
</dbReference>
<organism evidence="4 5">
    <name type="scientific">Serendipita indica (strain DSM 11827)</name>
    <name type="common">Root endophyte fungus</name>
    <name type="synonym">Piriformospora indica</name>
    <dbReference type="NCBI Taxonomy" id="1109443"/>
    <lineage>
        <taxon>Eukaryota</taxon>
        <taxon>Fungi</taxon>
        <taxon>Dikarya</taxon>
        <taxon>Basidiomycota</taxon>
        <taxon>Agaricomycotina</taxon>
        <taxon>Agaricomycetes</taxon>
        <taxon>Sebacinales</taxon>
        <taxon>Serendipitaceae</taxon>
        <taxon>Serendipita</taxon>
    </lineage>
</organism>
<dbReference type="OrthoDB" id="192832at2759"/>
<dbReference type="EMBL" id="CAFZ01000170">
    <property type="protein sequence ID" value="CCA72549.1"/>
    <property type="molecule type" value="Genomic_DNA"/>
</dbReference>
<dbReference type="InterPro" id="IPR000757">
    <property type="entry name" value="Beta-glucanase-like"/>
</dbReference>
<evidence type="ECO:0000313" key="4">
    <source>
        <dbReference type="EMBL" id="CCA72549.1"/>
    </source>
</evidence>
<comment type="caution">
    <text evidence="4">The sequence shown here is derived from an EMBL/GenBank/DDBJ whole genome shotgun (WGS) entry which is preliminary data.</text>
</comment>
<dbReference type="STRING" id="1109443.G4TML7"/>
<evidence type="ECO:0000313" key="5">
    <source>
        <dbReference type="Proteomes" id="UP000007148"/>
    </source>
</evidence>
<dbReference type="HOGENOM" id="CLU_016972_0_2_1"/>
<dbReference type="InterPro" id="IPR013320">
    <property type="entry name" value="ConA-like_dom_sf"/>
</dbReference>
<reference evidence="4 5" key="1">
    <citation type="journal article" date="2011" name="PLoS Pathog.">
        <title>Endophytic Life Strategies Decoded by Genome and Transcriptome Analyses of the Mutualistic Root Symbiont Piriformospora indica.</title>
        <authorList>
            <person name="Zuccaro A."/>
            <person name="Lahrmann U."/>
            <person name="Guldener U."/>
            <person name="Langen G."/>
            <person name="Pfiffi S."/>
            <person name="Biedenkopf D."/>
            <person name="Wong P."/>
            <person name="Samans B."/>
            <person name="Grimm C."/>
            <person name="Basiewicz M."/>
            <person name="Murat C."/>
            <person name="Martin F."/>
            <person name="Kogel K.H."/>
        </authorList>
    </citation>
    <scope>NUCLEOTIDE SEQUENCE [LARGE SCALE GENOMIC DNA]</scope>
    <source>
        <strain evidence="4 5">DSM 11827</strain>
    </source>
</reference>
<keyword evidence="1" id="KW-0472">Membrane</keyword>
<keyword evidence="5" id="KW-1185">Reference proteome</keyword>
<evidence type="ECO:0000256" key="2">
    <source>
        <dbReference type="SAM" id="SignalP"/>
    </source>
</evidence>
<feature type="transmembrane region" description="Helical" evidence="1">
    <location>
        <begin position="360"/>
        <end position="378"/>
    </location>
</feature>
<dbReference type="GO" id="GO:0004553">
    <property type="term" value="F:hydrolase activity, hydrolyzing O-glycosyl compounds"/>
    <property type="evidence" value="ECO:0007669"/>
    <property type="project" value="InterPro"/>
</dbReference>
<dbReference type="PANTHER" id="PTHR10963">
    <property type="entry name" value="GLYCOSYL HYDROLASE-RELATED"/>
    <property type="match status" value="1"/>
</dbReference>
<protein>
    <submittedName>
        <fullName evidence="4">Related to mixed-linked glucanase MLG1</fullName>
    </submittedName>
</protein>
<feature type="domain" description="GH16" evidence="3">
    <location>
        <begin position="23"/>
        <end position="312"/>
    </location>
</feature>
<sequence length="379" mass="42060">MALRLMIFHVLATLWIASTVAAYDWKAIVPRNTGRARLHKRAVNKTVWVSAHSYEGPTFFDGWEFWAYPDPTNGLVQYVNRDVAFAEGLAYITPEGRANMHVDSKTVLTLEEVTSRRKLRKSVRLHSKILYTHGLFLLDVAQAPYGCGTWPAYWMTGFNWPADGETDIIENVHSNASNQVAWHTSPGCYLTSPGNYTGYAGSLNCDASINYNKGCGIVDQSIASFGQTFNEKGGGIYAVKWDSDSIDVWFFYRSAIPSNILEGLPDPATWPLPSASLSRPGCDIDKYFKNNMIIFDTTLCGDWAGTSYAAAGCPGTCEERVTNPNSFVNATWSINYIKVYNKTIINTWYLEAGARLRAHAGLFLVLVTTSLVIFGVCLC</sequence>
<dbReference type="OMA" id="FHPRSWF"/>
<evidence type="ECO:0000259" key="3">
    <source>
        <dbReference type="PROSITE" id="PS51762"/>
    </source>
</evidence>
<keyword evidence="1" id="KW-0812">Transmembrane</keyword>
<dbReference type="AlphaFoldDB" id="G4TML7"/>
<accession>G4TML7</accession>
<dbReference type="GO" id="GO:0009251">
    <property type="term" value="P:glucan catabolic process"/>
    <property type="evidence" value="ECO:0007669"/>
    <property type="project" value="TreeGrafter"/>
</dbReference>
<dbReference type="SUPFAM" id="SSF49899">
    <property type="entry name" value="Concanavalin A-like lectins/glucanases"/>
    <property type="match status" value="1"/>
</dbReference>
<dbReference type="PANTHER" id="PTHR10963:SF24">
    <property type="entry name" value="GLYCOSIDASE C21B10.07-RELATED"/>
    <property type="match status" value="1"/>
</dbReference>